<reference evidence="4 5" key="1">
    <citation type="submission" date="2019-01" db="EMBL/GenBank/DDBJ databases">
        <title>Nuclear Genome Assembly of the Microalgal Biofuel strain Nannochloropsis salina CCMP1776.</title>
        <authorList>
            <person name="Hovde B."/>
        </authorList>
    </citation>
    <scope>NUCLEOTIDE SEQUENCE [LARGE SCALE GENOMIC DNA]</scope>
    <source>
        <strain evidence="4 5">CCMP1776</strain>
    </source>
</reference>
<dbReference type="InterPro" id="IPR032710">
    <property type="entry name" value="NTF2-like_dom_sf"/>
</dbReference>
<dbReference type="Gene3D" id="3.10.450.50">
    <property type="match status" value="1"/>
</dbReference>
<dbReference type="OrthoDB" id="201537at2759"/>
<dbReference type="Pfam" id="PF08332">
    <property type="entry name" value="CaMKII_AD"/>
    <property type="match status" value="1"/>
</dbReference>
<accession>A0A4D9DB23</accession>
<gene>
    <name evidence="4" type="ORF">NSK_002289</name>
</gene>
<evidence type="ECO:0000259" key="3">
    <source>
        <dbReference type="Pfam" id="PF08332"/>
    </source>
</evidence>
<feature type="region of interest" description="Disordered" evidence="1">
    <location>
        <begin position="42"/>
        <end position="89"/>
    </location>
</feature>
<evidence type="ECO:0000313" key="4">
    <source>
        <dbReference type="EMBL" id="TFJ86635.1"/>
    </source>
</evidence>
<keyword evidence="2" id="KW-0732">Signal</keyword>
<dbReference type="Proteomes" id="UP000355283">
    <property type="component" value="Unassembled WGS sequence"/>
</dbReference>
<protein>
    <recommendedName>
        <fullName evidence="3">Calcium/calmodulin-dependent protein kinase II association-domain domain-containing protein</fullName>
    </recommendedName>
</protein>
<dbReference type="AlphaFoldDB" id="A0A4D9DB23"/>
<feature type="compositionally biased region" description="Polar residues" evidence="1">
    <location>
        <begin position="66"/>
        <end position="75"/>
    </location>
</feature>
<dbReference type="GO" id="GO:0005516">
    <property type="term" value="F:calmodulin binding"/>
    <property type="evidence" value="ECO:0007669"/>
    <property type="project" value="InterPro"/>
</dbReference>
<name>A0A4D9DB23_9STRA</name>
<feature type="chain" id="PRO_5020032261" description="Calcium/calmodulin-dependent protein kinase II association-domain domain-containing protein" evidence="2">
    <location>
        <begin position="33"/>
        <end position="330"/>
    </location>
</feature>
<dbReference type="EMBL" id="SDOX01000008">
    <property type="protein sequence ID" value="TFJ86635.1"/>
    <property type="molecule type" value="Genomic_DNA"/>
</dbReference>
<evidence type="ECO:0000256" key="1">
    <source>
        <dbReference type="SAM" id="MobiDB-lite"/>
    </source>
</evidence>
<sequence>MKRRPIVSDRIFRHLLLTLVLLASLLPGAAFSFKLGIIPSGPSSPHPISPTRSPRPAAASTTASTDTGTLTSNSHVQKKKRRREKATGLGKIRPVLHALQQTASRAAPPGSTRRSLIRKFARGVLFLPPLFLGGALNIAAPSGAMAIAPAGVAAVDKTPGRYKNVAMGSMVEPRPRSALGVDERVKQEVLQTTQEWLQTVTSNRATASAETAALYAPDAVLWGTVSEELRVNPAEIRSYFDFFAALPGLRVAAYQPYVRIFGTGNEGETAINDGYYVFAWRGPDGREVQKHARYSFVYRKEGKKWMIVDHHSSLLPTAPAGLAKATTVVM</sequence>
<keyword evidence="5" id="KW-1185">Reference proteome</keyword>
<dbReference type="InterPro" id="IPR013543">
    <property type="entry name" value="Ca/CaM-dep_prot_kinase-assoc"/>
</dbReference>
<evidence type="ECO:0000256" key="2">
    <source>
        <dbReference type="SAM" id="SignalP"/>
    </source>
</evidence>
<organism evidence="4 5">
    <name type="scientific">Nannochloropsis salina CCMP1776</name>
    <dbReference type="NCBI Taxonomy" id="1027361"/>
    <lineage>
        <taxon>Eukaryota</taxon>
        <taxon>Sar</taxon>
        <taxon>Stramenopiles</taxon>
        <taxon>Ochrophyta</taxon>
        <taxon>Eustigmatophyceae</taxon>
        <taxon>Eustigmatales</taxon>
        <taxon>Monodopsidaceae</taxon>
        <taxon>Microchloropsis</taxon>
        <taxon>Microchloropsis salina</taxon>
    </lineage>
</organism>
<feature type="compositionally biased region" description="Low complexity" evidence="1">
    <location>
        <begin position="49"/>
        <end position="65"/>
    </location>
</feature>
<comment type="caution">
    <text evidence="4">The sequence shown here is derived from an EMBL/GenBank/DDBJ whole genome shotgun (WGS) entry which is preliminary data.</text>
</comment>
<evidence type="ECO:0000313" key="5">
    <source>
        <dbReference type="Proteomes" id="UP000355283"/>
    </source>
</evidence>
<proteinExistence type="predicted"/>
<dbReference type="GO" id="GO:0004683">
    <property type="term" value="F:calcium/calmodulin-dependent protein kinase activity"/>
    <property type="evidence" value="ECO:0007669"/>
    <property type="project" value="InterPro"/>
</dbReference>
<feature type="domain" description="Calcium/calmodulin-dependent protein kinase II association-domain" evidence="3">
    <location>
        <begin position="186"/>
        <end position="314"/>
    </location>
</feature>
<feature type="signal peptide" evidence="2">
    <location>
        <begin position="1"/>
        <end position="32"/>
    </location>
</feature>
<dbReference type="SUPFAM" id="SSF54427">
    <property type="entry name" value="NTF2-like"/>
    <property type="match status" value="1"/>
</dbReference>